<keyword evidence="1" id="KW-0732">Signal</keyword>
<reference evidence="2 3" key="1">
    <citation type="submission" date="2021-02" db="EMBL/GenBank/DDBJ databases">
        <title>Lysobacter arenosi sp. nov., isolated from soil of gangwondo yeongwol, south Korea.</title>
        <authorList>
            <person name="Kim K.R."/>
            <person name="Kim K.H."/>
            <person name="Jeon C.O."/>
        </authorList>
    </citation>
    <scope>NUCLEOTIDE SEQUENCE [LARGE SCALE GENOMIC DNA]</scope>
    <source>
        <strain evidence="2 3">R7</strain>
    </source>
</reference>
<dbReference type="Proteomes" id="UP000663400">
    <property type="component" value="Chromosome"/>
</dbReference>
<sequence>MRTHGMCLAMVLATVAMPTMPMTATAQDLRPESLKLYGGTYSPDCGNAGAPQVRIAADGLQISASGKNVSTPARMDSYTSFGGAPTSAVPEGYKVEFIGDDFSLYVFEDAKGMYVPLEGYVPSATAVIGGPAMKSRFGRCAGT</sequence>
<evidence type="ECO:0000313" key="3">
    <source>
        <dbReference type="Proteomes" id="UP000663400"/>
    </source>
</evidence>
<organism evidence="2 3">
    <name type="scientific">Lysobacter arenosi</name>
    <dbReference type="NCBI Taxonomy" id="2795387"/>
    <lineage>
        <taxon>Bacteria</taxon>
        <taxon>Pseudomonadati</taxon>
        <taxon>Pseudomonadota</taxon>
        <taxon>Gammaproteobacteria</taxon>
        <taxon>Lysobacterales</taxon>
        <taxon>Lysobacteraceae</taxon>
        <taxon>Lysobacter</taxon>
    </lineage>
</organism>
<evidence type="ECO:0000256" key="1">
    <source>
        <dbReference type="SAM" id="SignalP"/>
    </source>
</evidence>
<proteinExistence type="predicted"/>
<gene>
    <name evidence="2" type="ORF">HIV01_010965</name>
</gene>
<name>A0ABX7R6L8_9GAMM</name>
<accession>A0ABX7R6L8</accession>
<protein>
    <submittedName>
        <fullName evidence="2">Uncharacterized protein</fullName>
    </submittedName>
</protein>
<keyword evidence="3" id="KW-1185">Reference proteome</keyword>
<feature type="chain" id="PRO_5047545898" evidence="1">
    <location>
        <begin position="27"/>
        <end position="143"/>
    </location>
</feature>
<evidence type="ECO:0000313" key="2">
    <source>
        <dbReference type="EMBL" id="QSX73758.1"/>
    </source>
</evidence>
<dbReference type="EMBL" id="CP071517">
    <property type="protein sequence ID" value="QSX73758.1"/>
    <property type="molecule type" value="Genomic_DNA"/>
</dbReference>
<feature type="signal peptide" evidence="1">
    <location>
        <begin position="1"/>
        <end position="26"/>
    </location>
</feature>
<dbReference type="RefSeq" id="WP_200607055.1">
    <property type="nucleotide sequence ID" value="NZ_CP071517.1"/>
</dbReference>